<protein>
    <submittedName>
        <fullName evidence="1">Uncharacterized protein</fullName>
    </submittedName>
</protein>
<sequence>MKSISFKRFLIVKKQAYRCMIHPIVGKYNPALLFQRRSHPNGLRSLYLINNEHICALTDPAAFI</sequence>
<name>E0IBK9_9BACL</name>
<dbReference type="Proteomes" id="UP000005387">
    <property type="component" value="Unassembled WGS sequence"/>
</dbReference>
<gene>
    <name evidence="1" type="ORF">PaecuDRAFT_3048</name>
</gene>
<accession>E0IBK9</accession>
<evidence type="ECO:0000313" key="2">
    <source>
        <dbReference type="Proteomes" id="UP000005387"/>
    </source>
</evidence>
<dbReference type="EMBL" id="AEDD01000008">
    <property type="protein sequence ID" value="EFM10089.1"/>
    <property type="molecule type" value="Genomic_DNA"/>
</dbReference>
<dbReference type="AlphaFoldDB" id="E0IBK9"/>
<keyword evidence="2" id="KW-1185">Reference proteome</keyword>
<organism evidence="1 2">
    <name type="scientific">Paenibacillus curdlanolyticus YK9</name>
    <dbReference type="NCBI Taxonomy" id="717606"/>
    <lineage>
        <taxon>Bacteria</taxon>
        <taxon>Bacillati</taxon>
        <taxon>Bacillota</taxon>
        <taxon>Bacilli</taxon>
        <taxon>Bacillales</taxon>
        <taxon>Paenibacillaceae</taxon>
        <taxon>Paenibacillus</taxon>
    </lineage>
</organism>
<proteinExistence type="predicted"/>
<evidence type="ECO:0000313" key="1">
    <source>
        <dbReference type="EMBL" id="EFM10089.1"/>
    </source>
</evidence>
<dbReference type="STRING" id="717606.PaecuDRAFT_3048"/>
<reference evidence="1 2" key="1">
    <citation type="submission" date="2010-07" db="EMBL/GenBank/DDBJ databases">
        <title>The draft genome of Paenibacillus curdlanolyticus YK9.</title>
        <authorList>
            <consortium name="US DOE Joint Genome Institute (JGI-PGF)"/>
            <person name="Lucas S."/>
            <person name="Copeland A."/>
            <person name="Lapidus A."/>
            <person name="Cheng J.-F."/>
            <person name="Bruce D."/>
            <person name="Goodwin L."/>
            <person name="Pitluck S."/>
            <person name="Land M.L."/>
            <person name="Hauser L."/>
            <person name="Chang Y.-J."/>
            <person name="Jeffries C."/>
            <person name="Anderson I.J."/>
            <person name="Johnson E."/>
            <person name="Loganathan U."/>
            <person name="Mulhopadhyay B."/>
            <person name="Kyrpides N."/>
            <person name="Woyke T.J."/>
        </authorList>
    </citation>
    <scope>NUCLEOTIDE SEQUENCE [LARGE SCALE GENOMIC DNA]</scope>
    <source>
        <strain evidence="1 2">YK9</strain>
    </source>
</reference>